<feature type="domain" description="Methyltransferase type 11" evidence="1">
    <location>
        <begin position="279"/>
        <end position="373"/>
    </location>
</feature>
<dbReference type="Gene3D" id="3.40.50.150">
    <property type="entry name" value="Vaccinia Virus protein VP39"/>
    <property type="match status" value="2"/>
</dbReference>
<proteinExistence type="predicted"/>
<dbReference type="GO" id="GO:0008757">
    <property type="term" value="F:S-adenosylmethionine-dependent methyltransferase activity"/>
    <property type="evidence" value="ECO:0007669"/>
    <property type="project" value="InterPro"/>
</dbReference>
<dbReference type="PANTHER" id="PTHR43591:SF101">
    <property type="entry name" value="METHYLTRANSFERASE-LIKE PROTEIN 27"/>
    <property type="match status" value="1"/>
</dbReference>
<gene>
    <name evidence="2" type="ORF">ONB1V03_LOCUS6665</name>
</gene>
<reference evidence="2" key="1">
    <citation type="submission" date="2020-11" db="EMBL/GenBank/DDBJ databases">
        <authorList>
            <person name="Tran Van P."/>
        </authorList>
    </citation>
    <scope>NUCLEOTIDE SEQUENCE</scope>
</reference>
<dbReference type="CDD" id="cd02440">
    <property type="entry name" value="AdoMet_MTases"/>
    <property type="match status" value="2"/>
</dbReference>
<dbReference type="PANTHER" id="PTHR43591">
    <property type="entry name" value="METHYLTRANSFERASE"/>
    <property type="match status" value="1"/>
</dbReference>
<dbReference type="EMBL" id="OC917914">
    <property type="protein sequence ID" value="CAD7648267.1"/>
    <property type="molecule type" value="Genomic_DNA"/>
</dbReference>
<dbReference type="EMBL" id="CAJPVJ010003089">
    <property type="protein sequence ID" value="CAG2167153.1"/>
    <property type="molecule type" value="Genomic_DNA"/>
</dbReference>
<organism evidence="2">
    <name type="scientific">Oppiella nova</name>
    <dbReference type="NCBI Taxonomy" id="334625"/>
    <lineage>
        <taxon>Eukaryota</taxon>
        <taxon>Metazoa</taxon>
        <taxon>Ecdysozoa</taxon>
        <taxon>Arthropoda</taxon>
        <taxon>Chelicerata</taxon>
        <taxon>Arachnida</taxon>
        <taxon>Acari</taxon>
        <taxon>Acariformes</taxon>
        <taxon>Sarcoptiformes</taxon>
        <taxon>Oribatida</taxon>
        <taxon>Brachypylina</taxon>
        <taxon>Oppioidea</taxon>
        <taxon>Oppiidae</taxon>
        <taxon>Oppiella</taxon>
    </lineage>
</organism>
<feature type="domain" description="Methyltransferase type 11" evidence="1">
    <location>
        <begin position="67"/>
        <end position="161"/>
    </location>
</feature>
<dbReference type="OrthoDB" id="10039245at2759"/>
<accession>A0A7R9LX36</accession>
<dbReference type="AlphaFoldDB" id="A0A7R9LX36"/>
<dbReference type="InterPro" id="IPR013216">
    <property type="entry name" value="Methyltransf_11"/>
</dbReference>
<protein>
    <recommendedName>
        <fullName evidence="1">Methyltransferase type 11 domain-containing protein</fullName>
    </recommendedName>
</protein>
<dbReference type="SUPFAM" id="SSF53335">
    <property type="entry name" value="S-adenosyl-L-methionine-dependent methyltransferases"/>
    <property type="match status" value="2"/>
</dbReference>
<sequence length="434" mass="50307">MENREKEDKLKYLEELVQPRPPEETRVWYEKWAEDYDKDVKFMEYNGPELAINEFVNLKLPKNCRILDIGTGTGTVGHLLKLNGYTNIDGLDQTKEMLEMAKQKKCYTNFITSVVTKDTRLPIEDNTYDAVVMAGCLCPGHIRWNSFPQIIRVVKKGGLVFWVVAVSKAFEDRDEDFRNGNNEKLVESLVSERKWDFIPGYPKTVENYLFIEMENREKEDKLKYLTELVQPRPPEETRVWYEKWAEDYDKDVKFMEYNGPELAINEFVNLKLPKNCRILDIGTGTGTVGHLLKLNGYTNIDGLDQTKEMLEMAKQKKCYTNFITSVVTKDTRLPIEDNTYDAVVMAGCLCPGHIRWNSFPQIIRVVKKGGLVFWVVAVSKAFEDRDEDFRNGNNEKLVESLVSERKWDFIPGYPKTVENYLVGSNGNIYAMKVL</sequence>
<evidence type="ECO:0000313" key="2">
    <source>
        <dbReference type="EMBL" id="CAD7648267.1"/>
    </source>
</evidence>
<keyword evidence="3" id="KW-1185">Reference proteome</keyword>
<dbReference type="Pfam" id="PF08241">
    <property type="entry name" value="Methyltransf_11"/>
    <property type="match status" value="2"/>
</dbReference>
<dbReference type="Proteomes" id="UP000728032">
    <property type="component" value="Unassembled WGS sequence"/>
</dbReference>
<evidence type="ECO:0000313" key="3">
    <source>
        <dbReference type="Proteomes" id="UP000728032"/>
    </source>
</evidence>
<name>A0A7R9LX36_9ACAR</name>
<dbReference type="InterPro" id="IPR029063">
    <property type="entry name" value="SAM-dependent_MTases_sf"/>
</dbReference>
<evidence type="ECO:0000259" key="1">
    <source>
        <dbReference type="Pfam" id="PF08241"/>
    </source>
</evidence>